<dbReference type="Gene3D" id="1.20.1720.10">
    <property type="entry name" value="Multidrug resistance protein D"/>
    <property type="match status" value="1"/>
</dbReference>
<feature type="domain" description="Major facilitator superfamily (MFS) profile" evidence="8">
    <location>
        <begin position="14"/>
        <end position="474"/>
    </location>
</feature>
<keyword evidence="6 7" id="KW-0472">Membrane</keyword>
<dbReference type="GO" id="GO:0005886">
    <property type="term" value="C:plasma membrane"/>
    <property type="evidence" value="ECO:0007669"/>
    <property type="project" value="UniProtKB-SubCell"/>
</dbReference>
<dbReference type="GO" id="GO:0022857">
    <property type="term" value="F:transmembrane transporter activity"/>
    <property type="evidence" value="ECO:0007669"/>
    <property type="project" value="InterPro"/>
</dbReference>
<keyword evidence="10" id="KW-1185">Reference proteome</keyword>
<feature type="transmembrane region" description="Helical" evidence="7">
    <location>
        <begin position="214"/>
        <end position="236"/>
    </location>
</feature>
<evidence type="ECO:0000256" key="2">
    <source>
        <dbReference type="ARBA" id="ARBA00022448"/>
    </source>
</evidence>
<organism evidence="9 10">
    <name type="scientific">Phytohabitans flavus</name>
    <dbReference type="NCBI Taxonomy" id="1076124"/>
    <lineage>
        <taxon>Bacteria</taxon>
        <taxon>Bacillati</taxon>
        <taxon>Actinomycetota</taxon>
        <taxon>Actinomycetes</taxon>
        <taxon>Micromonosporales</taxon>
        <taxon>Micromonosporaceae</taxon>
    </lineage>
</organism>
<evidence type="ECO:0000313" key="9">
    <source>
        <dbReference type="EMBL" id="BCB76974.1"/>
    </source>
</evidence>
<dbReference type="InterPro" id="IPR020846">
    <property type="entry name" value="MFS_dom"/>
</dbReference>
<name>A0A6F8XT13_9ACTN</name>
<dbReference type="Pfam" id="PF07690">
    <property type="entry name" value="MFS_1"/>
    <property type="match status" value="1"/>
</dbReference>
<keyword evidence="3" id="KW-1003">Cell membrane</keyword>
<evidence type="ECO:0000256" key="6">
    <source>
        <dbReference type="ARBA" id="ARBA00023136"/>
    </source>
</evidence>
<feature type="transmembrane region" description="Helical" evidence="7">
    <location>
        <begin position="138"/>
        <end position="160"/>
    </location>
</feature>
<dbReference type="AlphaFoldDB" id="A0A6F8XT13"/>
<dbReference type="SUPFAM" id="SSF103473">
    <property type="entry name" value="MFS general substrate transporter"/>
    <property type="match status" value="1"/>
</dbReference>
<feature type="transmembrane region" description="Helical" evidence="7">
    <location>
        <begin position="348"/>
        <end position="371"/>
    </location>
</feature>
<dbReference type="EMBL" id="AP022870">
    <property type="protein sequence ID" value="BCB76974.1"/>
    <property type="molecule type" value="Genomic_DNA"/>
</dbReference>
<evidence type="ECO:0000256" key="3">
    <source>
        <dbReference type="ARBA" id="ARBA00022475"/>
    </source>
</evidence>
<feature type="transmembrane region" description="Helical" evidence="7">
    <location>
        <begin position="418"/>
        <end position="439"/>
    </location>
</feature>
<comment type="subcellular location">
    <subcellularLocation>
        <location evidence="1">Cell membrane</location>
        <topology evidence="1">Multi-pass membrane protein</topology>
    </subcellularLocation>
</comment>
<keyword evidence="2" id="KW-0813">Transport</keyword>
<keyword evidence="5 7" id="KW-1133">Transmembrane helix</keyword>
<feature type="transmembrane region" description="Helical" evidence="7">
    <location>
        <begin position="166"/>
        <end position="185"/>
    </location>
</feature>
<gene>
    <name evidence="9" type="ORF">Pflav_033840</name>
</gene>
<protein>
    <submittedName>
        <fullName evidence="9">MFS transporter</fullName>
    </submittedName>
</protein>
<sequence>MIMVRYAEPAGRWVLLATVLGSGLTFLDATVVNIALPRIGDDFGAGAAALQWTVNGYTLSLAALILLGGSLGDRFGRRRIFVVGIAWFAVASLLCGLAPNVETLIAARVLQGIGGALLTPGSLAILEASFEADDRAKAIGAWSGMAGVAGAIGPFLGGWLVEAASWRLVFLINVPLAALVIFVALRHVPESSNPAAVLSAAGSSAFAALRGFDVAGLLTGAAGLAGLTYGFTAWAAEGPGSPAVLAALAVGVGGIAAFVVVEHRSSRPMLPLELFRIRPFTAANLVTFAVYAALGGVFFLVVLNLQVVSGYSPLAAGTALLPVTALMLVLSARAGALGQRIGPRIPMTVGPLVCAGALLLLARVGAGAGYLVDVLPAAILLGLGLSLTVAPLTATALGSVPERNAGIASGVNNAVARAAGLLAVATLPLAAGIGTGSLTDAGDLAPVYRNSMLICAGLLVVGAAAAAAWVPTKVTREAAVPVHCAVTGPPQHRLREQSPT</sequence>
<evidence type="ECO:0000313" key="10">
    <source>
        <dbReference type="Proteomes" id="UP000502508"/>
    </source>
</evidence>
<dbReference type="KEGG" id="pfla:Pflav_033840"/>
<reference evidence="9 10" key="2">
    <citation type="submission" date="2020-03" db="EMBL/GenBank/DDBJ databases">
        <authorList>
            <person name="Ichikawa N."/>
            <person name="Kimura A."/>
            <person name="Kitahashi Y."/>
            <person name="Uohara A."/>
        </authorList>
    </citation>
    <scope>NUCLEOTIDE SEQUENCE [LARGE SCALE GENOMIC DNA]</scope>
    <source>
        <strain evidence="9 10">NBRC 107702</strain>
    </source>
</reference>
<evidence type="ECO:0000259" key="8">
    <source>
        <dbReference type="PROSITE" id="PS50850"/>
    </source>
</evidence>
<feature type="transmembrane region" description="Helical" evidence="7">
    <location>
        <begin position="377"/>
        <end position="397"/>
    </location>
</feature>
<feature type="transmembrane region" description="Helical" evidence="7">
    <location>
        <begin position="80"/>
        <end position="99"/>
    </location>
</feature>
<feature type="transmembrane region" description="Helical" evidence="7">
    <location>
        <begin position="12"/>
        <end position="36"/>
    </location>
</feature>
<evidence type="ECO:0000256" key="4">
    <source>
        <dbReference type="ARBA" id="ARBA00022692"/>
    </source>
</evidence>
<dbReference type="PANTHER" id="PTHR42718:SF42">
    <property type="entry name" value="EXPORT PROTEIN"/>
    <property type="match status" value="1"/>
</dbReference>
<feature type="transmembrane region" description="Helical" evidence="7">
    <location>
        <begin position="105"/>
        <end position="126"/>
    </location>
</feature>
<dbReference type="InterPro" id="IPR011701">
    <property type="entry name" value="MFS"/>
</dbReference>
<feature type="transmembrane region" description="Helical" evidence="7">
    <location>
        <begin position="48"/>
        <end position="68"/>
    </location>
</feature>
<dbReference type="CDD" id="cd17321">
    <property type="entry name" value="MFS_MMR_MDR_like"/>
    <property type="match status" value="1"/>
</dbReference>
<evidence type="ECO:0000256" key="1">
    <source>
        <dbReference type="ARBA" id="ARBA00004651"/>
    </source>
</evidence>
<dbReference type="PROSITE" id="PS50850">
    <property type="entry name" value="MFS"/>
    <property type="match status" value="1"/>
</dbReference>
<keyword evidence="4 7" id="KW-0812">Transmembrane</keyword>
<dbReference type="NCBIfam" id="TIGR00711">
    <property type="entry name" value="efflux_EmrB"/>
    <property type="match status" value="1"/>
</dbReference>
<proteinExistence type="predicted"/>
<reference evidence="9 10" key="1">
    <citation type="submission" date="2020-03" db="EMBL/GenBank/DDBJ databases">
        <title>Whole genome shotgun sequence of Phytohabitans flavus NBRC 107702.</title>
        <authorList>
            <person name="Komaki H."/>
            <person name="Tamura T."/>
        </authorList>
    </citation>
    <scope>NUCLEOTIDE SEQUENCE [LARGE SCALE GENOMIC DNA]</scope>
    <source>
        <strain evidence="9 10">NBRC 107702</strain>
    </source>
</reference>
<dbReference type="Proteomes" id="UP000502508">
    <property type="component" value="Chromosome"/>
</dbReference>
<dbReference type="PANTHER" id="PTHR42718">
    <property type="entry name" value="MAJOR FACILITATOR SUPERFAMILY MULTIDRUG TRANSPORTER MFSC"/>
    <property type="match status" value="1"/>
</dbReference>
<evidence type="ECO:0000256" key="7">
    <source>
        <dbReference type="SAM" id="Phobius"/>
    </source>
</evidence>
<feature type="transmembrane region" description="Helical" evidence="7">
    <location>
        <begin position="242"/>
        <end position="261"/>
    </location>
</feature>
<feature type="transmembrane region" description="Helical" evidence="7">
    <location>
        <begin position="314"/>
        <end position="336"/>
    </location>
</feature>
<dbReference type="InterPro" id="IPR004638">
    <property type="entry name" value="EmrB-like"/>
</dbReference>
<accession>A0A6F8XT13</accession>
<feature type="transmembrane region" description="Helical" evidence="7">
    <location>
        <begin position="451"/>
        <end position="470"/>
    </location>
</feature>
<dbReference type="InterPro" id="IPR036259">
    <property type="entry name" value="MFS_trans_sf"/>
</dbReference>
<dbReference type="Gene3D" id="1.20.1250.20">
    <property type="entry name" value="MFS general substrate transporter like domains"/>
    <property type="match status" value="1"/>
</dbReference>
<evidence type="ECO:0000256" key="5">
    <source>
        <dbReference type="ARBA" id="ARBA00022989"/>
    </source>
</evidence>
<feature type="transmembrane region" description="Helical" evidence="7">
    <location>
        <begin position="282"/>
        <end position="302"/>
    </location>
</feature>